<dbReference type="PROSITE" id="PS01359">
    <property type="entry name" value="ZF_PHD_1"/>
    <property type="match status" value="1"/>
</dbReference>
<keyword evidence="5" id="KW-0539">Nucleus</keyword>
<dbReference type="EMBL" id="JBDODL010001091">
    <property type="protein sequence ID" value="MES1921113.1"/>
    <property type="molecule type" value="Genomic_DNA"/>
</dbReference>
<comment type="subcellular location">
    <subcellularLocation>
        <location evidence="1">Nucleus</location>
    </subcellularLocation>
</comment>
<protein>
    <recommendedName>
        <fullName evidence="7">PHD-type domain-containing protein</fullName>
    </recommendedName>
</protein>
<feature type="non-terminal residue" evidence="8">
    <location>
        <position position="140"/>
    </location>
</feature>
<keyword evidence="3 6" id="KW-0863">Zinc-finger</keyword>
<evidence type="ECO:0000256" key="4">
    <source>
        <dbReference type="ARBA" id="ARBA00022833"/>
    </source>
</evidence>
<gene>
    <name evidence="8" type="ORF">MHBO_002696</name>
</gene>
<dbReference type="InterPro" id="IPR013083">
    <property type="entry name" value="Znf_RING/FYVE/PHD"/>
</dbReference>
<keyword evidence="9" id="KW-1185">Reference proteome</keyword>
<dbReference type="Gene3D" id="3.30.40.10">
    <property type="entry name" value="Zinc/RING finger domain, C3HC4 (zinc finger)"/>
    <property type="match status" value="1"/>
</dbReference>
<evidence type="ECO:0000313" key="9">
    <source>
        <dbReference type="Proteomes" id="UP001439008"/>
    </source>
</evidence>
<proteinExistence type="predicted"/>
<feature type="domain" description="PHD-type" evidence="7">
    <location>
        <begin position="12"/>
        <end position="63"/>
    </location>
</feature>
<dbReference type="InterPro" id="IPR011011">
    <property type="entry name" value="Znf_FYVE_PHD"/>
</dbReference>
<dbReference type="PANTHER" id="PTHR46174:SF1">
    <property type="entry name" value="CXXC-TYPE ZINC FINGER PROTEIN 1"/>
    <property type="match status" value="1"/>
</dbReference>
<keyword evidence="4" id="KW-0862">Zinc</keyword>
<evidence type="ECO:0000256" key="3">
    <source>
        <dbReference type="ARBA" id="ARBA00022771"/>
    </source>
</evidence>
<dbReference type="Pfam" id="PF00628">
    <property type="entry name" value="PHD"/>
    <property type="match status" value="1"/>
</dbReference>
<evidence type="ECO:0000259" key="7">
    <source>
        <dbReference type="PROSITE" id="PS50016"/>
    </source>
</evidence>
<evidence type="ECO:0000256" key="5">
    <source>
        <dbReference type="ARBA" id="ARBA00023242"/>
    </source>
</evidence>
<dbReference type="PANTHER" id="PTHR46174">
    <property type="entry name" value="CXXC-TYPE ZINC FINGER PROTEIN 1"/>
    <property type="match status" value="1"/>
</dbReference>
<dbReference type="InterPro" id="IPR019787">
    <property type="entry name" value="Znf_PHD-finger"/>
</dbReference>
<dbReference type="SUPFAM" id="SSF57903">
    <property type="entry name" value="FYVE/PHD zinc finger"/>
    <property type="match status" value="1"/>
</dbReference>
<comment type="caution">
    <text evidence="8">The sequence shown here is derived from an EMBL/GenBank/DDBJ whole genome shotgun (WGS) entry which is preliminary data.</text>
</comment>
<keyword evidence="2" id="KW-0479">Metal-binding</keyword>
<dbReference type="InterPro" id="IPR037869">
    <property type="entry name" value="Spp1/CFP1"/>
</dbReference>
<reference evidence="8 9" key="1">
    <citation type="journal article" date="2024" name="BMC Biol.">
        <title>Comparative genomics of Ascetosporea gives new insight into the evolutionary basis for animal parasitism in Rhizaria.</title>
        <authorList>
            <person name="Hiltunen Thoren M."/>
            <person name="Onut-Brannstrom I."/>
            <person name="Alfjorden A."/>
            <person name="Peckova H."/>
            <person name="Swords F."/>
            <person name="Hooper C."/>
            <person name="Holzer A.S."/>
            <person name="Bass D."/>
            <person name="Burki F."/>
        </authorList>
    </citation>
    <scope>NUCLEOTIDE SEQUENCE [LARGE SCALE GENOMIC DNA]</scope>
    <source>
        <strain evidence="8">20-A016</strain>
    </source>
</reference>
<dbReference type="Proteomes" id="UP001439008">
    <property type="component" value="Unassembled WGS sequence"/>
</dbReference>
<accession>A0ABV2ANY7</accession>
<organism evidence="8 9">
    <name type="scientific">Bonamia ostreae</name>
    <dbReference type="NCBI Taxonomy" id="126728"/>
    <lineage>
        <taxon>Eukaryota</taxon>
        <taxon>Sar</taxon>
        <taxon>Rhizaria</taxon>
        <taxon>Endomyxa</taxon>
        <taxon>Ascetosporea</taxon>
        <taxon>Haplosporida</taxon>
        <taxon>Bonamia</taxon>
    </lineage>
</organism>
<sequence length="140" mass="16663">MVENKNFTENSGLYCICKNSNNRMKSMIGCDECFGWFHYNCVKITIGEAKRKTKYLCPKCTKKFNPKQKNDVKTEVFKYYEFLSDDAEENNQTQILAKRINNINLCKKNKPKTEKEIFLNFPFHLYRFKLKNVETIENSE</sequence>
<evidence type="ECO:0000256" key="2">
    <source>
        <dbReference type="ARBA" id="ARBA00022723"/>
    </source>
</evidence>
<evidence type="ECO:0000313" key="8">
    <source>
        <dbReference type="EMBL" id="MES1921113.1"/>
    </source>
</evidence>
<dbReference type="InterPro" id="IPR001965">
    <property type="entry name" value="Znf_PHD"/>
</dbReference>
<dbReference type="InterPro" id="IPR019786">
    <property type="entry name" value="Zinc_finger_PHD-type_CS"/>
</dbReference>
<evidence type="ECO:0000256" key="6">
    <source>
        <dbReference type="PROSITE-ProRule" id="PRU00146"/>
    </source>
</evidence>
<name>A0ABV2ANY7_9EUKA</name>
<evidence type="ECO:0000256" key="1">
    <source>
        <dbReference type="ARBA" id="ARBA00004123"/>
    </source>
</evidence>
<dbReference type="SMART" id="SM00249">
    <property type="entry name" value="PHD"/>
    <property type="match status" value="1"/>
</dbReference>
<dbReference type="PROSITE" id="PS50016">
    <property type="entry name" value="ZF_PHD_2"/>
    <property type="match status" value="1"/>
</dbReference>